<dbReference type="RefSeq" id="WP_243067286.1">
    <property type="nucleotide sequence ID" value="NZ_JAIVFK010000041.1"/>
</dbReference>
<feature type="signal peptide" evidence="1">
    <location>
        <begin position="1"/>
        <end position="23"/>
    </location>
</feature>
<dbReference type="EMBL" id="JAIVFP010000001">
    <property type="protein sequence ID" value="MCI4683326.1"/>
    <property type="molecule type" value="Genomic_DNA"/>
</dbReference>
<proteinExistence type="predicted"/>
<protein>
    <submittedName>
        <fullName evidence="2">Uncharacterized protein</fullName>
    </submittedName>
</protein>
<reference evidence="2" key="1">
    <citation type="journal article" date="2022" name="ISME J.">
        <title>Identification of active gaseous-alkane degraders at natural gas seeps.</title>
        <authorList>
            <person name="Farhan Ul Haque M."/>
            <person name="Hernandez M."/>
            <person name="Crombie A.T."/>
            <person name="Murrell J.C."/>
        </authorList>
    </citation>
    <scope>NUCLEOTIDE SEQUENCE</scope>
    <source>
        <strain evidence="2">PC2</strain>
    </source>
</reference>
<sequence length="110" mass="11975">MKFPRRAVRKTFALLSLGLSAFAMPDAASAQASRAPYVMFWRQLGGNWSAGPYPVQTETCVHASPRAACNGQNFKGVYSNGQYALFWINGCRQPPITIECEVHPAAPAAK</sequence>
<evidence type="ECO:0000313" key="2">
    <source>
        <dbReference type="EMBL" id="MCI4683326.1"/>
    </source>
</evidence>
<evidence type="ECO:0000256" key="1">
    <source>
        <dbReference type="SAM" id="SignalP"/>
    </source>
</evidence>
<keyword evidence="3" id="KW-1185">Reference proteome</keyword>
<keyword evidence="1" id="KW-0732">Signal</keyword>
<organism evidence="2 3">
    <name type="scientific">Candidatus Rhodoblastus alkanivorans</name>
    <dbReference type="NCBI Taxonomy" id="2954117"/>
    <lineage>
        <taxon>Bacteria</taxon>
        <taxon>Pseudomonadati</taxon>
        <taxon>Pseudomonadota</taxon>
        <taxon>Alphaproteobacteria</taxon>
        <taxon>Hyphomicrobiales</taxon>
        <taxon>Rhodoblastaceae</taxon>
        <taxon>Rhodoblastus</taxon>
    </lineage>
</organism>
<gene>
    <name evidence="2" type="ORF">K2U94_11190</name>
</gene>
<feature type="chain" id="PRO_5047253632" evidence="1">
    <location>
        <begin position="24"/>
        <end position="110"/>
    </location>
</feature>
<comment type="caution">
    <text evidence="2">The sequence shown here is derived from an EMBL/GenBank/DDBJ whole genome shotgun (WGS) entry which is preliminary data.</text>
</comment>
<evidence type="ECO:0000313" key="3">
    <source>
        <dbReference type="Proteomes" id="UP001139104"/>
    </source>
</evidence>
<accession>A0ABS9Z8F7</accession>
<name>A0ABS9Z8F7_9HYPH</name>
<dbReference type="Proteomes" id="UP001139104">
    <property type="component" value="Unassembled WGS sequence"/>
</dbReference>